<protein>
    <submittedName>
        <fullName evidence="1">F-box/FBD/LRR-repeat-like protein</fullName>
    </submittedName>
</protein>
<dbReference type="EMBL" id="QPKB01000008">
    <property type="protein sequence ID" value="RWR90832.1"/>
    <property type="molecule type" value="Genomic_DNA"/>
</dbReference>
<evidence type="ECO:0000313" key="2">
    <source>
        <dbReference type="Proteomes" id="UP000283530"/>
    </source>
</evidence>
<organism evidence="1 2">
    <name type="scientific">Cinnamomum micranthum f. kanehirae</name>
    <dbReference type="NCBI Taxonomy" id="337451"/>
    <lineage>
        <taxon>Eukaryota</taxon>
        <taxon>Viridiplantae</taxon>
        <taxon>Streptophyta</taxon>
        <taxon>Embryophyta</taxon>
        <taxon>Tracheophyta</taxon>
        <taxon>Spermatophyta</taxon>
        <taxon>Magnoliopsida</taxon>
        <taxon>Magnoliidae</taxon>
        <taxon>Laurales</taxon>
        <taxon>Lauraceae</taxon>
        <taxon>Cinnamomum</taxon>
    </lineage>
</organism>
<name>A0A3S3NET2_9MAGN</name>
<keyword evidence="2" id="KW-1185">Reference proteome</keyword>
<dbReference type="AlphaFoldDB" id="A0A3S3NET2"/>
<proteinExistence type="predicted"/>
<evidence type="ECO:0000313" key="1">
    <source>
        <dbReference type="EMBL" id="RWR90832.1"/>
    </source>
</evidence>
<comment type="caution">
    <text evidence="1">The sequence shown here is derived from an EMBL/GenBank/DDBJ whole genome shotgun (WGS) entry which is preliminary data.</text>
</comment>
<reference evidence="1 2" key="1">
    <citation type="journal article" date="2019" name="Nat. Plants">
        <title>Stout camphor tree genome fills gaps in understanding of flowering plant genome evolution.</title>
        <authorList>
            <person name="Chaw S.M."/>
            <person name="Liu Y.C."/>
            <person name="Wu Y.W."/>
            <person name="Wang H.Y."/>
            <person name="Lin C.I."/>
            <person name="Wu C.S."/>
            <person name="Ke H.M."/>
            <person name="Chang L.Y."/>
            <person name="Hsu C.Y."/>
            <person name="Yang H.T."/>
            <person name="Sudianto E."/>
            <person name="Hsu M.H."/>
            <person name="Wu K.P."/>
            <person name="Wang L.N."/>
            <person name="Leebens-Mack J.H."/>
            <person name="Tsai I.J."/>
        </authorList>
    </citation>
    <scope>NUCLEOTIDE SEQUENCE [LARGE SCALE GENOMIC DNA]</scope>
    <source>
        <strain evidence="2">cv. Chaw 1501</strain>
        <tissue evidence="1">Young leaves</tissue>
    </source>
</reference>
<dbReference type="Proteomes" id="UP000283530">
    <property type="component" value="Unassembled WGS sequence"/>
</dbReference>
<sequence>MSEEYRSDELRISLHNLQEVQLVMPSLFDEYLSYIYGFLKNCVCPCLEKLFIYLPSAPEIPYEYDYYMKPPLVEEPSERAFNHFKVIKISGFKGHCDETRLLKTLLEKAIISEKVVLVLSPTLEKDSRTRTESTQMPSNLHEELLLLPKAASVAQIVLCAYSEDYDSLCPTQTNVYCKL</sequence>
<accession>A0A3S3NET2</accession>
<gene>
    <name evidence="1" type="ORF">CKAN_01995200</name>
</gene>
<dbReference type="OrthoDB" id="673865at2759"/>